<gene>
    <name evidence="5" type="ORF">LPJ61_000589</name>
</gene>
<keyword evidence="1" id="KW-0853">WD repeat</keyword>
<sequence>MSALAGRLVDWTAAPCAEDVVAAADDQGGVGVWKARAPLISFSAHESACANVCFHPTVAGVLASSADTGADSGQVSLWNISSGTASRFWGASVGHGAASIAFRGDGQLLAASTHAGVCAIYDPRAPALAGHAPVGSTPAVYAPGRPTRVLWMGERPFVLTTGMAKTRERSAALWDQRDLSRPLATLQMQPSTKPLVPLYDEDTQLAYLAERGDTTLRWVDADPSSARPLAELGAVLLPAPISGCALLPKPQLRVMSGEIARIHVLLANVGAGQGAAVVPIAHVAPRRTYLDFHSDLFPDTRAPLPAQSFEQGDVRPDSNRSKVLAHWKRHNRRAAAPAVDHARFKYLVGRADRPSATFTNLRNINTSLSQQSDPVKVGSKYIAISCSGAGGQVGILGRDSPGRVPDRLATVVHGADIADTAFDPFDPTIIATAGVDGRLQLWRIPDAELGANTSFELEEHLRVAADRIHQIRFHPCAKGVVAVLASSAGEHAVYVYNGLTPLFAVAKTDEGLHTFEWSPDGSRIAVATKESKQLRVYDVRSQELLAKGPAMDSSRGCRVAWLGRSRICLSGFGHKGRRQFAIYDAESLYEPLDRVDVDASPGLLVPIADADCNVVYLDDRGSRLTHAYEVVGDRLVELPKVESLHPSLGMAALPKRYANVAQCELLRVYRLSAQALEPLGFRVPRKRPEYFQDDIFPDTADTETPSVDTLAWLGGAKPEPVLISLQPQGMTPLSAAPPEAARKRVASAEPKPLVDNTKVAISAMLSRVEGSDDKAQNNDEPGSGSDWDD</sequence>
<dbReference type="InterPro" id="IPR011047">
    <property type="entry name" value="Quinoprotein_ADH-like_sf"/>
</dbReference>
<dbReference type="SMART" id="SM00320">
    <property type="entry name" value="WD40"/>
    <property type="match status" value="5"/>
</dbReference>
<evidence type="ECO:0000256" key="2">
    <source>
        <dbReference type="ARBA" id="ARBA00022737"/>
    </source>
</evidence>
<protein>
    <recommendedName>
        <fullName evidence="4">DUF1899 domain-containing protein</fullName>
    </recommendedName>
</protein>
<dbReference type="EMBL" id="JANBOI010000030">
    <property type="protein sequence ID" value="KAJ1735341.1"/>
    <property type="molecule type" value="Genomic_DNA"/>
</dbReference>
<evidence type="ECO:0000256" key="3">
    <source>
        <dbReference type="SAM" id="MobiDB-lite"/>
    </source>
</evidence>
<dbReference type="Pfam" id="PF08953">
    <property type="entry name" value="DUF1899"/>
    <property type="match status" value="1"/>
</dbReference>
<dbReference type="InterPro" id="IPR001680">
    <property type="entry name" value="WD40_rpt"/>
</dbReference>
<dbReference type="SMART" id="SM01167">
    <property type="entry name" value="DUF1900"/>
    <property type="match status" value="2"/>
</dbReference>
<dbReference type="AlphaFoldDB" id="A0A9W7YID2"/>
<evidence type="ECO:0000256" key="1">
    <source>
        <dbReference type="ARBA" id="ARBA00022574"/>
    </source>
</evidence>
<dbReference type="InterPro" id="IPR015505">
    <property type="entry name" value="Coronin"/>
</dbReference>
<keyword evidence="6" id="KW-1185">Reference proteome</keyword>
<reference evidence="5" key="1">
    <citation type="submission" date="2022-07" db="EMBL/GenBank/DDBJ databases">
        <title>Phylogenomic reconstructions and comparative analyses of Kickxellomycotina fungi.</title>
        <authorList>
            <person name="Reynolds N.K."/>
            <person name="Stajich J.E."/>
            <person name="Barry K."/>
            <person name="Grigoriev I.V."/>
            <person name="Crous P."/>
            <person name="Smith M.E."/>
        </authorList>
    </citation>
    <scope>NUCLEOTIDE SEQUENCE</scope>
    <source>
        <strain evidence="5">BCRC 34381</strain>
    </source>
</reference>
<dbReference type="Pfam" id="PF16300">
    <property type="entry name" value="WD40_4"/>
    <property type="match status" value="2"/>
</dbReference>
<dbReference type="InterPro" id="IPR015048">
    <property type="entry name" value="DUF1899"/>
</dbReference>
<dbReference type="SUPFAM" id="SSF101908">
    <property type="entry name" value="Putative isomerase YbhE"/>
    <property type="match status" value="1"/>
</dbReference>
<dbReference type="InterPro" id="IPR015943">
    <property type="entry name" value="WD40/YVTN_repeat-like_dom_sf"/>
</dbReference>
<dbReference type="SMART" id="SM01166">
    <property type="entry name" value="DUF1899"/>
    <property type="match status" value="1"/>
</dbReference>
<name>A0A9W7YID2_9FUNG</name>
<comment type="caution">
    <text evidence="5">The sequence shown here is derived from an EMBL/GenBank/DDBJ whole genome shotgun (WGS) entry which is preliminary data.</text>
</comment>
<proteinExistence type="predicted"/>
<organism evidence="5 6">
    <name type="scientific">Coemansia biformis</name>
    <dbReference type="NCBI Taxonomy" id="1286918"/>
    <lineage>
        <taxon>Eukaryota</taxon>
        <taxon>Fungi</taxon>
        <taxon>Fungi incertae sedis</taxon>
        <taxon>Zoopagomycota</taxon>
        <taxon>Kickxellomycotina</taxon>
        <taxon>Kickxellomycetes</taxon>
        <taxon>Kickxellales</taxon>
        <taxon>Kickxellaceae</taxon>
        <taxon>Coemansia</taxon>
    </lineage>
</organism>
<dbReference type="OrthoDB" id="347435at2759"/>
<dbReference type="SUPFAM" id="SSF50998">
    <property type="entry name" value="Quinoprotein alcohol dehydrogenase-like"/>
    <property type="match status" value="1"/>
</dbReference>
<accession>A0A9W7YID2</accession>
<keyword evidence="2" id="KW-0677">Repeat</keyword>
<dbReference type="PANTHER" id="PTHR10856">
    <property type="entry name" value="CORONIN"/>
    <property type="match status" value="1"/>
</dbReference>
<dbReference type="Proteomes" id="UP001143981">
    <property type="component" value="Unassembled WGS sequence"/>
</dbReference>
<feature type="domain" description="DUF1899" evidence="4">
    <location>
        <begin position="337"/>
        <end position="402"/>
    </location>
</feature>
<evidence type="ECO:0000259" key="4">
    <source>
        <dbReference type="SMART" id="SM01166"/>
    </source>
</evidence>
<feature type="region of interest" description="Disordered" evidence="3">
    <location>
        <begin position="729"/>
        <end position="789"/>
    </location>
</feature>
<evidence type="ECO:0000313" key="6">
    <source>
        <dbReference type="Proteomes" id="UP001143981"/>
    </source>
</evidence>
<evidence type="ECO:0000313" key="5">
    <source>
        <dbReference type="EMBL" id="KAJ1735341.1"/>
    </source>
</evidence>
<dbReference type="Gene3D" id="2.130.10.10">
    <property type="entry name" value="YVTN repeat-like/Quinoprotein amine dehydrogenase"/>
    <property type="match status" value="2"/>
</dbReference>